<comment type="caution">
    <text evidence="1">The sequence shown here is derived from an EMBL/GenBank/DDBJ whole genome shotgun (WGS) entry which is preliminary data.</text>
</comment>
<dbReference type="Proteomes" id="UP001303046">
    <property type="component" value="Unassembled WGS sequence"/>
</dbReference>
<reference evidence="1 2" key="1">
    <citation type="submission" date="2023-08" db="EMBL/GenBank/DDBJ databases">
        <title>A Necator americanus chromosomal reference genome.</title>
        <authorList>
            <person name="Ilik V."/>
            <person name="Petrzelkova K.J."/>
            <person name="Pardy F."/>
            <person name="Fuh T."/>
            <person name="Niatou-Singa F.S."/>
            <person name="Gouil Q."/>
            <person name="Baker L."/>
            <person name="Ritchie M.E."/>
            <person name="Jex A.R."/>
            <person name="Gazzola D."/>
            <person name="Li H."/>
            <person name="Toshio Fujiwara R."/>
            <person name="Zhan B."/>
            <person name="Aroian R.V."/>
            <person name="Pafco B."/>
            <person name="Schwarz E.M."/>
        </authorList>
    </citation>
    <scope>NUCLEOTIDE SEQUENCE [LARGE SCALE GENOMIC DNA]</scope>
    <source>
        <strain evidence="1 2">Aroian</strain>
        <tissue evidence="1">Whole animal</tissue>
    </source>
</reference>
<organism evidence="1 2">
    <name type="scientific">Necator americanus</name>
    <name type="common">Human hookworm</name>
    <dbReference type="NCBI Taxonomy" id="51031"/>
    <lineage>
        <taxon>Eukaryota</taxon>
        <taxon>Metazoa</taxon>
        <taxon>Ecdysozoa</taxon>
        <taxon>Nematoda</taxon>
        <taxon>Chromadorea</taxon>
        <taxon>Rhabditida</taxon>
        <taxon>Rhabditina</taxon>
        <taxon>Rhabditomorpha</taxon>
        <taxon>Strongyloidea</taxon>
        <taxon>Ancylostomatidae</taxon>
        <taxon>Bunostominae</taxon>
        <taxon>Necator</taxon>
    </lineage>
</organism>
<dbReference type="EMBL" id="JAVFWL010000003">
    <property type="protein sequence ID" value="KAK6740605.1"/>
    <property type="molecule type" value="Genomic_DNA"/>
</dbReference>
<dbReference type="InterPro" id="IPR036691">
    <property type="entry name" value="Endo/exonu/phosph_ase_sf"/>
</dbReference>
<accession>A0ABR1CRA1</accession>
<gene>
    <name evidence="1" type="primary">Necator_chrIII.g9590</name>
    <name evidence="1" type="ORF">RB195_008825</name>
</gene>
<evidence type="ECO:0000313" key="1">
    <source>
        <dbReference type="EMBL" id="KAK6740605.1"/>
    </source>
</evidence>
<dbReference type="SUPFAM" id="SSF56219">
    <property type="entry name" value="DNase I-like"/>
    <property type="match status" value="1"/>
</dbReference>
<name>A0ABR1CRA1_NECAM</name>
<dbReference type="SUPFAM" id="SSF56672">
    <property type="entry name" value="DNA/RNA polymerases"/>
    <property type="match status" value="1"/>
</dbReference>
<proteinExistence type="predicted"/>
<keyword evidence="2" id="KW-1185">Reference proteome</keyword>
<protein>
    <recommendedName>
        <fullName evidence="3">Endonuclease/exonuclease/phosphatase family protein</fullName>
    </recommendedName>
</protein>
<evidence type="ECO:0000313" key="2">
    <source>
        <dbReference type="Proteomes" id="UP001303046"/>
    </source>
</evidence>
<dbReference type="InterPro" id="IPR043502">
    <property type="entry name" value="DNA/RNA_pol_sf"/>
</dbReference>
<sequence>MRDQPVINIENYKIYCGDADENKVGGCAIAVRNDYKNLVEEFGSTSSRCSFLRLRDRSGRKLWIVSAHAPTETAEDNSKDAFYDELNALMSKIPSQQVVIVGIDANAKMGLEQQSDVLGKWYYAAEHTSDNGDRLVDFCEQTGLIIVSTLKRNHRRHQLTWQGSTLLTPEEQRKRKMRTLKLQLDYVLARNIPQSDIRKSRAVWDVAFDSDHRPVLLSFKIRFHKKNRGVPLQPKIDKAGLKDDECRRKFRQRVSIHVGVRTRKKLSDADSFTKCIQRKLRRQLQQDRDNEWTSRAMEFEKAWEDRNPRKAYALLKQYSGKMKRCSPVLNTANEVAVGEATFPIWKEHFKTLLNRLAPSAPELEHVHRLKYAVNEEPPTESEVLVCIQKMKNGKSGGDDGISAEMLKYLPPSGIREMTKIIRSIWIEERIPDSWRHAIIVPLHKKLSVRSPRNYRGISLLCVMYKVLERIILDRLIKRREETTRDEQAGFRPGRSTID</sequence>
<evidence type="ECO:0008006" key="3">
    <source>
        <dbReference type="Google" id="ProtNLM"/>
    </source>
</evidence>
<dbReference type="Gene3D" id="3.60.10.10">
    <property type="entry name" value="Endonuclease/exonuclease/phosphatase"/>
    <property type="match status" value="1"/>
</dbReference>
<dbReference type="PANTHER" id="PTHR19446">
    <property type="entry name" value="REVERSE TRANSCRIPTASES"/>
    <property type="match status" value="1"/>
</dbReference>